<evidence type="ECO:0000256" key="7">
    <source>
        <dbReference type="ARBA" id="ARBA00023004"/>
    </source>
</evidence>
<evidence type="ECO:0000256" key="5">
    <source>
        <dbReference type="ARBA" id="ARBA00022691"/>
    </source>
</evidence>
<dbReference type="SFLD" id="SFLDS00029">
    <property type="entry name" value="Radical_SAM"/>
    <property type="match status" value="1"/>
</dbReference>
<keyword evidence="13" id="KW-1185">Reference proteome</keyword>
<comment type="catalytic activity">
    <reaction evidence="10">
        <text>5-amino-5-(4-hydroxybenzyl)-6-(D-ribitylimino)-5,6-dihydrouracil + S-adenosyl-L-methionine = 7,8-didemethyl-8-hydroxy-5-deazariboflavin + 5'-deoxyadenosine + L-methionine + NH4(+) + H(+)</text>
        <dbReference type="Rhea" id="RHEA:55204"/>
        <dbReference type="ChEBI" id="CHEBI:15378"/>
        <dbReference type="ChEBI" id="CHEBI:17319"/>
        <dbReference type="ChEBI" id="CHEBI:28938"/>
        <dbReference type="ChEBI" id="CHEBI:57844"/>
        <dbReference type="ChEBI" id="CHEBI:59789"/>
        <dbReference type="ChEBI" id="CHEBI:59904"/>
        <dbReference type="ChEBI" id="CHEBI:85936"/>
        <dbReference type="EC" id="4.3.1.32"/>
    </reaction>
</comment>
<dbReference type="Proteomes" id="UP000676506">
    <property type="component" value="Chromosome 1"/>
</dbReference>
<comment type="pathway">
    <text evidence="2">Cofactor biosynthesis; coenzyme F0 biosynthesis.</text>
</comment>
<keyword evidence="9" id="KW-0456">Lyase</keyword>
<dbReference type="SFLD" id="SFLDF00294">
    <property type="entry name" value="7_8-didemethyl-8-hydroxy-5-dea"/>
    <property type="match status" value="1"/>
</dbReference>
<evidence type="ECO:0000256" key="9">
    <source>
        <dbReference type="ARBA" id="ARBA00023239"/>
    </source>
</evidence>
<evidence type="ECO:0000313" key="13">
    <source>
        <dbReference type="Proteomes" id="UP000676506"/>
    </source>
</evidence>
<evidence type="ECO:0000256" key="10">
    <source>
        <dbReference type="ARBA" id="ARBA00048974"/>
    </source>
</evidence>
<dbReference type="SMART" id="SM00729">
    <property type="entry name" value="Elp3"/>
    <property type="match status" value="1"/>
</dbReference>
<dbReference type="InterPro" id="IPR034405">
    <property type="entry name" value="F420"/>
</dbReference>
<keyword evidence="6" id="KW-0479">Metal-binding</keyword>
<dbReference type="EC" id="4.3.1.32" evidence="3"/>
<reference evidence="12 13" key="1">
    <citation type="submission" date="2021-03" db="EMBL/GenBank/DDBJ databases">
        <title>Genomic and phenotypic characterization of Chloracidobacterium isolates provides evidence for multiple species.</title>
        <authorList>
            <person name="Saini M.K."/>
            <person name="Costas A.M.G."/>
            <person name="Tank M."/>
            <person name="Bryant D.A."/>
        </authorList>
    </citation>
    <scope>NUCLEOTIDE SEQUENCE [LARGE SCALE GENOMIC DNA]</scope>
    <source>
        <strain evidence="12 13">BV2-C</strain>
    </source>
</reference>
<organism evidence="12 13">
    <name type="scientific">Chloracidobacterium validum</name>
    <dbReference type="NCBI Taxonomy" id="2821543"/>
    <lineage>
        <taxon>Bacteria</taxon>
        <taxon>Pseudomonadati</taxon>
        <taxon>Acidobacteriota</taxon>
        <taxon>Terriglobia</taxon>
        <taxon>Terriglobales</taxon>
        <taxon>Acidobacteriaceae</taxon>
        <taxon>Chloracidobacterium</taxon>
    </lineage>
</organism>
<keyword evidence="5" id="KW-0949">S-adenosyl-L-methionine</keyword>
<evidence type="ECO:0000256" key="3">
    <source>
        <dbReference type="ARBA" id="ARBA00012126"/>
    </source>
</evidence>
<dbReference type="NCBIfam" id="TIGR03550">
    <property type="entry name" value="F420_cofG"/>
    <property type="match status" value="1"/>
</dbReference>
<dbReference type="Gene3D" id="3.20.20.70">
    <property type="entry name" value="Aldolase class I"/>
    <property type="match status" value="1"/>
</dbReference>
<proteinExistence type="inferred from homology"/>
<dbReference type="RefSeq" id="WP_211428590.1">
    <property type="nucleotide sequence ID" value="NZ_CP072648.1"/>
</dbReference>
<dbReference type="CDD" id="cd01335">
    <property type="entry name" value="Radical_SAM"/>
    <property type="match status" value="1"/>
</dbReference>
<gene>
    <name evidence="12" type="primary">cofG</name>
    <name evidence="12" type="ORF">J8C06_10195</name>
</gene>
<dbReference type="InterPro" id="IPR019939">
    <property type="entry name" value="CofG_family"/>
</dbReference>
<keyword evidence="8" id="KW-0411">Iron-sulfur</keyword>
<dbReference type="InterPro" id="IPR006638">
    <property type="entry name" value="Elp3/MiaA/NifB-like_rSAM"/>
</dbReference>
<dbReference type="PANTHER" id="PTHR43076:SF15">
    <property type="entry name" value="7,8-DIDEMETHYL-8-HYDROXY-5-DEAZARIBOFLAVIN SYNTHASE"/>
    <property type="match status" value="1"/>
</dbReference>
<dbReference type="PROSITE" id="PS51918">
    <property type="entry name" value="RADICAL_SAM"/>
    <property type="match status" value="1"/>
</dbReference>
<dbReference type="InterPro" id="IPR007197">
    <property type="entry name" value="rSAM"/>
</dbReference>
<comment type="cofactor">
    <cofactor evidence="1">
        <name>[4Fe-4S] cluster</name>
        <dbReference type="ChEBI" id="CHEBI:49883"/>
    </cofactor>
</comment>
<evidence type="ECO:0000259" key="11">
    <source>
        <dbReference type="PROSITE" id="PS51918"/>
    </source>
</evidence>
<dbReference type="InterPro" id="IPR013785">
    <property type="entry name" value="Aldolase_TIM"/>
</dbReference>
<feature type="domain" description="Radical SAM core" evidence="11">
    <location>
        <begin position="19"/>
        <end position="258"/>
    </location>
</feature>
<evidence type="ECO:0000256" key="2">
    <source>
        <dbReference type="ARBA" id="ARBA00004712"/>
    </source>
</evidence>
<name>A0ABX8BAK5_9BACT</name>
<evidence type="ECO:0000256" key="1">
    <source>
        <dbReference type="ARBA" id="ARBA00001966"/>
    </source>
</evidence>
<dbReference type="SUPFAM" id="SSF102114">
    <property type="entry name" value="Radical SAM enzymes"/>
    <property type="match status" value="1"/>
</dbReference>
<dbReference type="HAMAP" id="MF_01611">
    <property type="entry name" value="FO_synth_sub1"/>
    <property type="match status" value="1"/>
</dbReference>
<dbReference type="InterPro" id="IPR058240">
    <property type="entry name" value="rSAM_sf"/>
</dbReference>
<evidence type="ECO:0000313" key="12">
    <source>
        <dbReference type="EMBL" id="QUW02699.1"/>
    </source>
</evidence>
<dbReference type="NCBIfam" id="NF004884">
    <property type="entry name" value="PRK06245.1"/>
    <property type="match status" value="1"/>
</dbReference>
<evidence type="ECO:0000256" key="6">
    <source>
        <dbReference type="ARBA" id="ARBA00022723"/>
    </source>
</evidence>
<dbReference type="SFLD" id="SFLDG01388">
    <property type="entry name" value="7_8-didemethyl-8-hydroxy-5-dea"/>
    <property type="match status" value="1"/>
</dbReference>
<keyword evidence="4" id="KW-0004">4Fe-4S</keyword>
<dbReference type="SFLD" id="SFLDG01064">
    <property type="entry name" value="F420__menaquinone_cofactor_bio"/>
    <property type="match status" value="1"/>
</dbReference>
<protein>
    <recommendedName>
        <fullName evidence="3">7,8-didemethyl-8-hydroxy-5-deazariboflavin synthase</fullName>
        <ecNumber evidence="3">4.3.1.32</ecNumber>
    </recommendedName>
</protein>
<dbReference type="PANTHER" id="PTHR43076">
    <property type="entry name" value="FO SYNTHASE (COFH)"/>
    <property type="match status" value="1"/>
</dbReference>
<keyword evidence="7" id="KW-0408">Iron</keyword>
<evidence type="ECO:0000256" key="8">
    <source>
        <dbReference type="ARBA" id="ARBA00023014"/>
    </source>
</evidence>
<evidence type="ECO:0000256" key="4">
    <source>
        <dbReference type="ARBA" id="ARBA00022485"/>
    </source>
</evidence>
<accession>A0ABX8BAK5</accession>
<dbReference type="EMBL" id="CP072648">
    <property type="protein sequence ID" value="QUW02699.1"/>
    <property type="molecule type" value="Genomic_DNA"/>
</dbReference>
<sequence>MTANIQLGGHPDLGESVGVTYSRSITFIPTYSCVFACGYCAFARPTPLAGLEEAAACFIRGVQAGCHEVLIMSGEGVMAFPSIRQQLTQWGFQDYNDYLSAVCRLALDHGLLPHINIGNQSELDFRRLRPFCASMGMMLETTSVALMRHPAHRHAPGKHPQARLATLAAAGRVRVPFTTGLLVGIGETWADRQAALSAVATLHRQYGHIQEVIIQPFTPHPRTAMAAYPGPDLSTLVKTVRMARDTLPPDVVIQIPPNLTPSAEARRQLLLAGARDFGGISPEPDHINPDEPWLSPEHYAAELAEWGFVLHLRLPVYPRFQTPQWLSPTVYPYVCAKSATVTNGGNGLQEQASGVVPRSQPG</sequence>